<sequence>SAILKIEDSAGNIVEENKKTPKRVLESKIARLINDILSDNEARAPIFGLRSPLYFENEQVAVKTGTTQNYRDGWTIGYTPSLSVGVWVGNNNNVPMSKEPGVVLAGPIFHEFLEKVLLKYP</sequence>
<dbReference type="InterPro" id="IPR050396">
    <property type="entry name" value="Glycosyltr_51/Transpeptidase"/>
</dbReference>
<organism evidence="12 13">
    <name type="scientific">Candidatus Kuenenbacteria bacterium CG22_combo_CG10-13_8_21_14_all_39_9</name>
    <dbReference type="NCBI Taxonomy" id="1974621"/>
    <lineage>
        <taxon>Bacteria</taxon>
        <taxon>Candidatus Kueneniibacteriota</taxon>
    </lineage>
</organism>
<evidence type="ECO:0000256" key="2">
    <source>
        <dbReference type="ARBA" id="ARBA00022475"/>
    </source>
</evidence>
<evidence type="ECO:0000256" key="8">
    <source>
        <dbReference type="ARBA" id="ARBA00023316"/>
    </source>
</evidence>
<evidence type="ECO:0000256" key="7">
    <source>
        <dbReference type="ARBA" id="ARBA00023136"/>
    </source>
</evidence>
<dbReference type="GO" id="GO:0008360">
    <property type="term" value="P:regulation of cell shape"/>
    <property type="evidence" value="ECO:0007669"/>
    <property type="project" value="UniProtKB-KW"/>
</dbReference>
<evidence type="ECO:0000313" key="13">
    <source>
        <dbReference type="Proteomes" id="UP000230159"/>
    </source>
</evidence>
<evidence type="ECO:0000256" key="3">
    <source>
        <dbReference type="ARBA" id="ARBA00022676"/>
    </source>
</evidence>
<comment type="catalytic activity">
    <reaction evidence="10">
        <text>[GlcNAc-(1-&gt;4)-Mur2Ac(oyl-L-Ala-gamma-D-Glu-L-Lys-D-Ala-D-Ala)](n)-di-trans,octa-cis-undecaprenyl diphosphate + beta-D-GlcNAc-(1-&gt;4)-Mur2Ac(oyl-L-Ala-gamma-D-Glu-L-Lys-D-Ala-D-Ala)-di-trans,octa-cis-undecaprenyl diphosphate = [GlcNAc-(1-&gt;4)-Mur2Ac(oyl-L-Ala-gamma-D-Glu-L-Lys-D-Ala-D-Ala)](n+1)-di-trans,octa-cis-undecaprenyl diphosphate + di-trans,octa-cis-undecaprenyl diphosphate + H(+)</text>
        <dbReference type="Rhea" id="RHEA:23708"/>
        <dbReference type="Rhea" id="RHEA-COMP:9602"/>
        <dbReference type="Rhea" id="RHEA-COMP:9603"/>
        <dbReference type="ChEBI" id="CHEBI:15378"/>
        <dbReference type="ChEBI" id="CHEBI:58405"/>
        <dbReference type="ChEBI" id="CHEBI:60033"/>
        <dbReference type="ChEBI" id="CHEBI:78435"/>
        <dbReference type="EC" id="2.4.99.28"/>
    </reaction>
</comment>
<comment type="subcellular location">
    <subcellularLocation>
        <location evidence="1">Membrane</location>
    </subcellularLocation>
</comment>
<dbReference type="Gene3D" id="3.40.710.10">
    <property type="entry name" value="DD-peptidase/beta-lactamase superfamily"/>
    <property type="match status" value="1"/>
</dbReference>
<keyword evidence="2" id="KW-1003">Cell membrane</keyword>
<gene>
    <name evidence="12" type="ORF">COW86_04850</name>
</gene>
<dbReference type="GO" id="GO:0008955">
    <property type="term" value="F:peptidoglycan glycosyltransferase activity"/>
    <property type="evidence" value="ECO:0007669"/>
    <property type="project" value="UniProtKB-EC"/>
</dbReference>
<evidence type="ECO:0000256" key="6">
    <source>
        <dbReference type="ARBA" id="ARBA00022984"/>
    </source>
</evidence>
<name>A0A2H0D0N2_9BACT</name>
<dbReference type="GO" id="GO:0008658">
    <property type="term" value="F:penicillin binding"/>
    <property type="evidence" value="ECO:0007669"/>
    <property type="project" value="InterPro"/>
</dbReference>
<feature type="non-terminal residue" evidence="12">
    <location>
        <position position="1"/>
    </location>
</feature>
<evidence type="ECO:0000259" key="11">
    <source>
        <dbReference type="Pfam" id="PF00905"/>
    </source>
</evidence>
<dbReference type="EMBL" id="PCTN01000211">
    <property type="protein sequence ID" value="PIP75248.1"/>
    <property type="molecule type" value="Genomic_DNA"/>
</dbReference>
<evidence type="ECO:0000256" key="9">
    <source>
        <dbReference type="ARBA" id="ARBA00044770"/>
    </source>
</evidence>
<accession>A0A2H0D0N2</accession>
<dbReference type="GO" id="GO:0016020">
    <property type="term" value="C:membrane"/>
    <property type="evidence" value="ECO:0007669"/>
    <property type="project" value="UniProtKB-SubCell"/>
</dbReference>
<dbReference type="PANTHER" id="PTHR32282:SF11">
    <property type="entry name" value="PENICILLIN-BINDING PROTEIN 1B"/>
    <property type="match status" value="1"/>
</dbReference>
<evidence type="ECO:0000256" key="10">
    <source>
        <dbReference type="ARBA" id="ARBA00049902"/>
    </source>
</evidence>
<dbReference type="InterPro" id="IPR012338">
    <property type="entry name" value="Beta-lactam/transpept-like"/>
</dbReference>
<evidence type="ECO:0000313" key="12">
    <source>
        <dbReference type="EMBL" id="PIP75248.1"/>
    </source>
</evidence>
<dbReference type="Pfam" id="PF00905">
    <property type="entry name" value="Transpeptidase"/>
    <property type="match status" value="1"/>
</dbReference>
<protein>
    <recommendedName>
        <fullName evidence="9">peptidoglycan glycosyltransferase</fullName>
        <ecNumber evidence="9">2.4.99.28</ecNumber>
    </recommendedName>
</protein>
<proteinExistence type="predicted"/>
<keyword evidence="4" id="KW-0808">Transferase</keyword>
<keyword evidence="5" id="KW-0133">Cell shape</keyword>
<reference evidence="12 13" key="1">
    <citation type="submission" date="2017-09" db="EMBL/GenBank/DDBJ databases">
        <title>Depth-based differentiation of microbial function through sediment-hosted aquifers and enrichment of novel symbionts in the deep terrestrial subsurface.</title>
        <authorList>
            <person name="Probst A.J."/>
            <person name="Ladd B."/>
            <person name="Jarett J.K."/>
            <person name="Geller-Mcgrath D.E."/>
            <person name="Sieber C.M."/>
            <person name="Emerson J.B."/>
            <person name="Anantharaman K."/>
            <person name="Thomas B.C."/>
            <person name="Malmstrom R."/>
            <person name="Stieglmeier M."/>
            <person name="Klingl A."/>
            <person name="Woyke T."/>
            <person name="Ryan C.M."/>
            <person name="Banfield J.F."/>
        </authorList>
    </citation>
    <scope>NUCLEOTIDE SEQUENCE [LARGE SCALE GENOMIC DNA]</scope>
    <source>
        <strain evidence="12">CG22_combo_CG10-13_8_21_14_all_39_9</strain>
    </source>
</reference>
<dbReference type="GO" id="GO:0071555">
    <property type="term" value="P:cell wall organization"/>
    <property type="evidence" value="ECO:0007669"/>
    <property type="project" value="UniProtKB-KW"/>
</dbReference>
<feature type="domain" description="Penicillin-binding protein transpeptidase" evidence="11">
    <location>
        <begin position="8"/>
        <end position="113"/>
    </location>
</feature>
<evidence type="ECO:0000256" key="1">
    <source>
        <dbReference type="ARBA" id="ARBA00004370"/>
    </source>
</evidence>
<dbReference type="AlphaFoldDB" id="A0A2H0D0N2"/>
<dbReference type="GO" id="GO:0030288">
    <property type="term" value="C:outer membrane-bounded periplasmic space"/>
    <property type="evidence" value="ECO:0007669"/>
    <property type="project" value="TreeGrafter"/>
</dbReference>
<dbReference type="PANTHER" id="PTHR32282">
    <property type="entry name" value="BINDING PROTEIN TRANSPEPTIDASE, PUTATIVE-RELATED"/>
    <property type="match status" value="1"/>
</dbReference>
<evidence type="ECO:0000256" key="4">
    <source>
        <dbReference type="ARBA" id="ARBA00022679"/>
    </source>
</evidence>
<keyword evidence="3" id="KW-0328">Glycosyltransferase</keyword>
<dbReference type="EC" id="2.4.99.28" evidence="9"/>
<keyword evidence="8" id="KW-0961">Cell wall biogenesis/degradation</keyword>
<dbReference type="Proteomes" id="UP000230159">
    <property type="component" value="Unassembled WGS sequence"/>
</dbReference>
<dbReference type="GO" id="GO:0009252">
    <property type="term" value="P:peptidoglycan biosynthetic process"/>
    <property type="evidence" value="ECO:0007669"/>
    <property type="project" value="UniProtKB-KW"/>
</dbReference>
<dbReference type="SUPFAM" id="SSF56601">
    <property type="entry name" value="beta-lactamase/transpeptidase-like"/>
    <property type="match status" value="1"/>
</dbReference>
<keyword evidence="6" id="KW-0573">Peptidoglycan synthesis</keyword>
<keyword evidence="7" id="KW-0472">Membrane</keyword>
<dbReference type="InterPro" id="IPR001460">
    <property type="entry name" value="PCN-bd_Tpept"/>
</dbReference>
<comment type="caution">
    <text evidence="12">The sequence shown here is derived from an EMBL/GenBank/DDBJ whole genome shotgun (WGS) entry which is preliminary data.</text>
</comment>
<evidence type="ECO:0000256" key="5">
    <source>
        <dbReference type="ARBA" id="ARBA00022960"/>
    </source>
</evidence>